<dbReference type="RefSeq" id="WP_018358089.1">
    <property type="nucleotide sequence ID" value="NZ_CP197400.1"/>
</dbReference>
<dbReference type="STRING" id="1122973.GCA_000379925_00838"/>
<name>A0A4Y8WQG9_9PORP</name>
<accession>A0A4Y8WQG9</accession>
<gene>
    <name evidence="1" type="ORF">E4P47_03760</name>
</gene>
<evidence type="ECO:0000313" key="2">
    <source>
        <dbReference type="Proteomes" id="UP000297225"/>
    </source>
</evidence>
<dbReference type="InterPro" id="IPR005901">
    <property type="entry name" value="GLPGLI"/>
</dbReference>
<sequence>MKQILFISLLILCPLQIFAQQGFRQGQAVKAQELGIAPDFQLTTSYDVIDEAKLIVTYTVTMNLAPEYEEGTFEDILTLEIGTKVSKCYSQTLHKEDLLWTNEEVSSGERVWVRNAFIYPTVGEEVYKYSPYGGQKEDIVTLRLFGFDDVYRYADNKPAFNWRLTGEKKVILGYNCQKGVTDFRGRTYEAWFTTELPFRDGPYKFDGLPGLILDIQDKEGHYHWSCTGIVVPKTKETINQYQWNYVPTTREKVRATVEKAYSKTTQYLLTTRIYLVEKVNDRYQKVNKFSLPYNPIERN</sequence>
<reference evidence="1 2" key="1">
    <citation type="submission" date="2019-03" db="EMBL/GenBank/DDBJ databases">
        <title>Porphyromonas levii Isolated from the Uterus of Dairy Cows.</title>
        <authorList>
            <person name="Francis A.M."/>
        </authorList>
    </citation>
    <scope>NUCLEOTIDE SEQUENCE [LARGE SCALE GENOMIC DNA]</scope>
    <source>
        <strain evidence="1 2">AF5678</strain>
    </source>
</reference>
<dbReference type="OrthoDB" id="1010927at2"/>
<evidence type="ECO:0000313" key="1">
    <source>
        <dbReference type="EMBL" id="TFH95792.1"/>
    </source>
</evidence>
<comment type="caution">
    <text evidence="1">The sequence shown here is derived from an EMBL/GenBank/DDBJ whole genome shotgun (WGS) entry which is preliminary data.</text>
</comment>
<organism evidence="1 2">
    <name type="scientific">Porphyromonas levii</name>
    <dbReference type="NCBI Taxonomy" id="28114"/>
    <lineage>
        <taxon>Bacteria</taxon>
        <taxon>Pseudomonadati</taxon>
        <taxon>Bacteroidota</taxon>
        <taxon>Bacteroidia</taxon>
        <taxon>Bacteroidales</taxon>
        <taxon>Porphyromonadaceae</taxon>
        <taxon>Porphyromonas</taxon>
    </lineage>
</organism>
<dbReference type="Pfam" id="PF22252">
    <property type="entry name" value="PNGase_F-II_N"/>
    <property type="match status" value="1"/>
</dbReference>
<dbReference type="AlphaFoldDB" id="A0A4Y8WQG9"/>
<dbReference type="NCBIfam" id="TIGR01200">
    <property type="entry name" value="GLPGLI"/>
    <property type="match status" value="1"/>
</dbReference>
<proteinExistence type="predicted"/>
<protein>
    <submittedName>
        <fullName evidence="1">GLPGLI family protein</fullName>
    </submittedName>
</protein>
<dbReference type="Proteomes" id="UP000297225">
    <property type="component" value="Unassembled WGS sequence"/>
</dbReference>
<dbReference type="EMBL" id="SPNC01000038">
    <property type="protein sequence ID" value="TFH95792.1"/>
    <property type="molecule type" value="Genomic_DNA"/>
</dbReference>
<keyword evidence="2" id="KW-1185">Reference proteome</keyword>